<evidence type="ECO:0000313" key="1">
    <source>
        <dbReference type="EMBL" id="KOF85104.1"/>
    </source>
</evidence>
<protein>
    <submittedName>
        <fullName evidence="1">Uncharacterized protein</fullName>
    </submittedName>
</protein>
<name>A0A0L8H7N5_OCTBM</name>
<organism evidence="1">
    <name type="scientific">Octopus bimaculoides</name>
    <name type="common">California two-spotted octopus</name>
    <dbReference type="NCBI Taxonomy" id="37653"/>
    <lineage>
        <taxon>Eukaryota</taxon>
        <taxon>Metazoa</taxon>
        <taxon>Spiralia</taxon>
        <taxon>Lophotrochozoa</taxon>
        <taxon>Mollusca</taxon>
        <taxon>Cephalopoda</taxon>
        <taxon>Coleoidea</taxon>
        <taxon>Octopodiformes</taxon>
        <taxon>Octopoda</taxon>
        <taxon>Incirrata</taxon>
        <taxon>Octopodidae</taxon>
        <taxon>Octopus</taxon>
    </lineage>
</organism>
<dbReference type="EMBL" id="KQ418970">
    <property type="protein sequence ID" value="KOF85104.1"/>
    <property type="molecule type" value="Genomic_DNA"/>
</dbReference>
<gene>
    <name evidence="1" type="ORF">OCBIM_22020823mg</name>
</gene>
<sequence length="57" mass="6859">MFECSYLAREKLYRYICIFLTIFSGLEGDKNVQVYIKYKFYASTRRKPCWDAANEKS</sequence>
<reference evidence="1" key="1">
    <citation type="submission" date="2015-07" db="EMBL/GenBank/DDBJ databases">
        <title>MeaNS - Measles Nucleotide Surveillance Program.</title>
        <authorList>
            <person name="Tran T."/>
            <person name="Druce J."/>
        </authorList>
    </citation>
    <scope>NUCLEOTIDE SEQUENCE</scope>
    <source>
        <strain evidence="1">UCB-OBI-ISO-001</strain>
        <tissue evidence="1">Gonad</tissue>
    </source>
</reference>
<dbReference type="AlphaFoldDB" id="A0A0L8H7N5"/>
<accession>A0A0L8H7N5</accession>
<proteinExistence type="predicted"/>